<keyword evidence="2" id="KW-1185">Reference proteome</keyword>
<dbReference type="Proteomes" id="UP001057452">
    <property type="component" value="Chromosome 11"/>
</dbReference>
<feature type="non-terminal residue" evidence="1">
    <location>
        <position position="94"/>
    </location>
</feature>
<protein>
    <submittedName>
        <fullName evidence="1">Uncharacterized protein</fullName>
    </submittedName>
</protein>
<feature type="non-terminal residue" evidence="1">
    <location>
        <position position="1"/>
    </location>
</feature>
<accession>A0ACB9WWK9</accession>
<comment type="caution">
    <text evidence="1">The sequence shown here is derived from an EMBL/GenBank/DDBJ whole genome shotgun (WGS) entry which is preliminary data.</text>
</comment>
<gene>
    <name evidence="1" type="ORF">KUCAC02_011184</name>
</gene>
<evidence type="ECO:0000313" key="1">
    <source>
        <dbReference type="EMBL" id="KAI4817808.1"/>
    </source>
</evidence>
<proteinExistence type="predicted"/>
<organism evidence="1 2">
    <name type="scientific">Chaenocephalus aceratus</name>
    <name type="common">Blackfin icefish</name>
    <name type="synonym">Chaenichthys aceratus</name>
    <dbReference type="NCBI Taxonomy" id="36190"/>
    <lineage>
        <taxon>Eukaryota</taxon>
        <taxon>Metazoa</taxon>
        <taxon>Chordata</taxon>
        <taxon>Craniata</taxon>
        <taxon>Vertebrata</taxon>
        <taxon>Euteleostomi</taxon>
        <taxon>Actinopterygii</taxon>
        <taxon>Neopterygii</taxon>
        <taxon>Teleostei</taxon>
        <taxon>Neoteleostei</taxon>
        <taxon>Acanthomorphata</taxon>
        <taxon>Eupercaria</taxon>
        <taxon>Perciformes</taxon>
        <taxon>Notothenioidei</taxon>
        <taxon>Channichthyidae</taxon>
        <taxon>Chaenocephalus</taxon>
    </lineage>
</organism>
<reference evidence="1" key="1">
    <citation type="submission" date="2022-05" db="EMBL/GenBank/DDBJ databases">
        <title>Chromosome-level genome of Chaenocephalus aceratus.</title>
        <authorList>
            <person name="Park H."/>
        </authorList>
    </citation>
    <scope>NUCLEOTIDE SEQUENCE</scope>
    <source>
        <strain evidence="1">KU_202001</strain>
    </source>
</reference>
<dbReference type="EMBL" id="CM043795">
    <property type="protein sequence ID" value="KAI4817808.1"/>
    <property type="molecule type" value="Genomic_DNA"/>
</dbReference>
<name>A0ACB9WWK9_CHAAC</name>
<sequence>AGSSKRAAVLMALGCTGARNQLATSSQQPPPAAPPCPRDRHERAPQTSGECLVHTGQLVPVLFVPGLCTSDLVLDVTRMKEEERRGGEARELEM</sequence>
<evidence type="ECO:0000313" key="2">
    <source>
        <dbReference type="Proteomes" id="UP001057452"/>
    </source>
</evidence>